<organism evidence="1 2">
    <name type="scientific">Dictyobacter vulcani</name>
    <dbReference type="NCBI Taxonomy" id="2607529"/>
    <lineage>
        <taxon>Bacteria</taxon>
        <taxon>Bacillati</taxon>
        <taxon>Chloroflexota</taxon>
        <taxon>Ktedonobacteria</taxon>
        <taxon>Ktedonobacterales</taxon>
        <taxon>Dictyobacteraceae</taxon>
        <taxon>Dictyobacter</taxon>
    </lineage>
</organism>
<sequence>MRILFITPYVPSPIRVRSFHILKALSHEHEISLVSPLIEQDQLELVKEIENYCTSIDLVTVSKRLAYTNCLRALLSSLSRKSLPLELAYYQSDTFIHCLKEVVRRQKIDVIHGELLNIVPALNTLHKDIALPIVYDAVDCASWSLQQKLEKTRHPLKKLYIYSELQKTRRVERDELQNFDQLLIGSATDRDRLGQIVAHSAAMAVVGNQVDTDYFTRRLPHSTTNSLVFYADLEAEAATQALLHFCHLILPLVWQEKPEVTLTIVGSKPSTTVQALTADPRITLTDAGSDVRPQLEKATVALAPFLVAADNKFKILEALAMSTPVVTTIRCSQALQTIPGQHLLAAEAAEAQAYAEAILSLLNNPALARKLGQQGRQFVLEHASWNSASTRLNHIYHTLPGIAHCQESKTFLSFLQSPHTEQIRKV</sequence>
<gene>
    <name evidence="1" type="ORF">KDW_37220</name>
</gene>
<dbReference type="AlphaFoldDB" id="A0A5J4KSX8"/>
<evidence type="ECO:0000313" key="1">
    <source>
        <dbReference type="EMBL" id="GER89560.1"/>
    </source>
</evidence>
<evidence type="ECO:0000313" key="2">
    <source>
        <dbReference type="Proteomes" id="UP000326912"/>
    </source>
</evidence>
<dbReference type="PANTHER" id="PTHR12526">
    <property type="entry name" value="GLYCOSYLTRANSFERASE"/>
    <property type="match status" value="1"/>
</dbReference>
<dbReference type="Gene3D" id="3.40.50.2000">
    <property type="entry name" value="Glycogen Phosphorylase B"/>
    <property type="match status" value="2"/>
</dbReference>
<dbReference type="Pfam" id="PF13692">
    <property type="entry name" value="Glyco_trans_1_4"/>
    <property type="match status" value="1"/>
</dbReference>
<keyword evidence="2" id="KW-1185">Reference proteome</keyword>
<accession>A0A5J4KSX8</accession>
<keyword evidence="1" id="KW-0808">Transferase</keyword>
<dbReference type="PANTHER" id="PTHR12526:SF600">
    <property type="entry name" value="GLYCOSYL TRANSFERASE GROUP 1"/>
    <property type="match status" value="1"/>
</dbReference>
<protein>
    <submittedName>
        <fullName evidence="1">Glycosyl transferase family 1</fullName>
    </submittedName>
</protein>
<dbReference type="RefSeq" id="WP_151757439.1">
    <property type="nucleotide sequence ID" value="NZ_BKZW01000002.1"/>
</dbReference>
<reference evidence="1 2" key="1">
    <citation type="submission" date="2019-10" db="EMBL/GenBank/DDBJ databases">
        <title>Dictyobacter vulcani sp. nov., within the class Ktedonobacteria, isolated from soil of volcanic Mt. Zao.</title>
        <authorList>
            <person name="Zheng Y."/>
            <person name="Wang C.M."/>
            <person name="Sakai Y."/>
            <person name="Abe K."/>
            <person name="Yokota A."/>
            <person name="Yabe S."/>
        </authorList>
    </citation>
    <scope>NUCLEOTIDE SEQUENCE [LARGE SCALE GENOMIC DNA]</scope>
    <source>
        <strain evidence="1 2">W12</strain>
    </source>
</reference>
<dbReference type="EMBL" id="BKZW01000002">
    <property type="protein sequence ID" value="GER89560.1"/>
    <property type="molecule type" value="Genomic_DNA"/>
</dbReference>
<dbReference type="SUPFAM" id="SSF53756">
    <property type="entry name" value="UDP-Glycosyltransferase/glycogen phosphorylase"/>
    <property type="match status" value="1"/>
</dbReference>
<dbReference type="CDD" id="cd03801">
    <property type="entry name" value="GT4_PimA-like"/>
    <property type="match status" value="1"/>
</dbReference>
<dbReference type="GO" id="GO:0016757">
    <property type="term" value="F:glycosyltransferase activity"/>
    <property type="evidence" value="ECO:0007669"/>
    <property type="project" value="TreeGrafter"/>
</dbReference>
<proteinExistence type="predicted"/>
<name>A0A5J4KSX8_9CHLR</name>
<dbReference type="Proteomes" id="UP000326912">
    <property type="component" value="Unassembled WGS sequence"/>
</dbReference>
<comment type="caution">
    <text evidence="1">The sequence shown here is derived from an EMBL/GenBank/DDBJ whole genome shotgun (WGS) entry which is preliminary data.</text>
</comment>